<protein>
    <submittedName>
        <fullName evidence="1">Tail completion protein</fullName>
    </submittedName>
</protein>
<evidence type="ECO:0000313" key="1">
    <source>
        <dbReference type="EMBL" id="QCQ57794.1"/>
    </source>
</evidence>
<keyword evidence="2" id="KW-1185">Reference proteome</keyword>
<dbReference type="Proteomes" id="UP000302244">
    <property type="component" value="Segment"/>
</dbReference>
<name>A0A4P8MX37_9CAUD</name>
<dbReference type="EMBL" id="MK759918">
    <property type="protein sequence ID" value="QCQ57794.1"/>
    <property type="molecule type" value="Genomic_DNA"/>
</dbReference>
<sequence length="137" mass="15318">MKIQVHNSFNLSIMEAQLKQARKAAVEAARKPFANEAKRITADEDHVDSSRYINSISERTDFPAVNKTGRGKISPSDGDIVNVLKETRDTTELETGTAVDYAHHVERRYNIIARGLDNAEPDMHDAASKEIIKIITK</sequence>
<evidence type="ECO:0000313" key="2">
    <source>
        <dbReference type="Proteomes" id="UP000302244"/>
    </source>
</evidence>
<organism evidence="1 2">
    <name type="scientific">Bacillus phage vB_BtS_B83</name>
    <dbReference type="NCBI Taxonomy" id="2565501"/>
    <lineage>
        <taxon>Viruses</taxon>
        <taxon>Duplodnaviria</taxon>
        <taxon>Heunggongvirae</taxon>
        <taxon>Uroviricota</taxon>
        <taxon>Caudoviricetes</taxon>
        <taxon>Skryabinvirinae</taxon>
        <taxon>Pushchinovirus</taxon>
        <taxon>Pushchinovirus B83</taxon>
    </lineage>
</organism>
<proteinExistence type="predicted"/>
<accession>A0A4P8MX37</accession>
<reference evidence="1 2" key="1">
    <citation type="submission" date="2019-04" db="EMBL/GenBank/DDBJ databases">
        <title>Bacillus phage vB_BtS_B83 previously designated as a plasmid may represent new Siphoviridae genus.</title>
        <authorList>
            <person name="Piligrimova E."/>
            <person name="Kazantseva O."/>
            <person name="Zagorodny V."/>
            <person name="Shadrin A."/>
        </authorList>
    </citation>
    <scope>NUCLEOTIDE SEQUENCE [LARGE SCALE GENOMIC DNA]</scope>
</reference>
<gene>
    <name evidence="1" type="ORF">B83_gp14</name>
</gene>